<feature type="chain" id="PRO_5046163622" evidence="1">
    <location>
        <begin position="29"/>
        <end position="102"/>
    </location>
</feature>
<sequence>MKTNKMYKRSRLSLLVTGVLGLFTIAYTSCRNDDPVDMNGPGKEITITMSVPGINPADGPVTYAMPTDEAKVNTVDVLCFQTDPAGTADVDRGTFLYRATVG</sequence>
<evidence type="ECO:0000313" key="3">
    <source>
        <dbReference type="Proteomes" id="UP001596023"/>
    </source>
</evidence>
<reference evidence="3" key="1">
    <citation type="journal article" date="2019" name="Int. J. Syst. Evol. Microbiol.">
        <title>The Global Catalogue of Microorganisms (GCM) 10K type strain sequencing project: providing services to taxonomists for standard genome sequencing and annotation.</title>
        <authorList>
            <consortium name="The Broad Institute Genomics Platform"/>
            <consortium name="The Broad Institute Genome Sequencing Center for Infectious Disease"/>
            <person name="Wu L."/>
            <person name="Ma J."/>
        </authorList>
    </citation>
    <scope>NUCLEOTIDE SEQUENCE [LARGE SCALE GENOMIC DNA]</scope>
    <source>
        <strain evidence="3">CCUG 66188</strain>
    </source>
</reference>
<organism evidence="2 3">
    <name type="scientific">Dysgonomonas termitidis</name>
    <dbReference type="NCBI Taxonomy" id="1516126"/>
    <lineage>
        <taxon>Bacteria</taxon>
        <taxon>Pseudomonadati</taxon>
        <taxon>Bacteroidota</taxon>
        <taxon>Bacteroidia</taxon>
        <taxon>Bacteroidales</taxon>
        <taxon>Dysgonomonadaceae</taxon>
        <taxon>Dysgonomonas</taxon>
    </lineage>
</organism>
<dbReference type="RefSeq" id="WP_380000816.1">
    <property type="nucleotide sequence ID" value="NZ_JBHSGN010000140.1"/>
</dbReference>
<keyword evidence="3" id="KW-1185">Reference proteome</keyword>
<dbReference type="Proteomes" id="UP001596023">
    <property type="component" value="Unassembled WGS sequence"/>
</dbReference>
<accession>A0ABV9L2K5</accession>
<evidence type="ECO:0000313" key="2">
    <source>
        <dbReference type="EMBL" id="MFC4676507.1"/>
    </source>
</evidence>
<evidence type="ECO:0000256" key="1">
    <source>
        <dbReference type="SAM" id="SignalP"/>
    </source>
</evidence>
<feature type="signal peptide" evidence="1">
    <location>
        <begin position="1"/>
        <end position="28"/>
    </location>
</feature>
<feature type="non-terminal residue" evidence="2">
    <location>
        <position position="102"/>
    </location>
</feature>
<name>A0ABV9L2K5_9BACT</name>
<dbReference type="EMBL" id="JBHSGN010000140">
    <property type="protein sequence ID" value="MFC4676507.1"/>
    <property type="molecule type" value="Genomic_DNA"/>
</dbReference>
<proteinExistence type="predicted"/>
<protein>
    <submittedName>
        <fullName evidence="2">Uncharacterized protein</fullName>
    </submittedName>
</protein>
<gene>
    <name evidence="2" type="ORF">ACFO6W_22755</name>
</gene>
<keyword evidence="1" id="KW-0732">Signal</keyword>
<comment type="caution">
    <text evidence="2">The sequence shown here is derived from an EMBL/GenBank/DDBJ whole genome shotgun (WGS) entry which is preliminary data.</text>
</comment>